<dbReference type="Pfam" id="PF10135">
    <property type="entry name" value="Rod-binding"/>
    <property type="match status" value="1"/>
</dbReference>
<dbReference type="Proteomes" id="UP000217265">
    <property type="component" value="Chromosome"/>
</dbReference>
<dbReference type="EMBL" id="CP023344">
    <property type="protein sequence ID" value="ATC64112.1"/>
    <property type="molecule type" value="Genomic_DNA"/>
</dbReference>
<dbReference type="InterPro" id="IPR019301">
    <property type="entry name" value="Flagellar_prot_FlgJ_N"/>
</dbReference>
<sequence>MSVAAISNHTAASAAAAIEYAAPGELAALGANNKSRATTPADVKKAAEQFEAIIMRQLLAPSIEPIMSGGMGGGEGAGGSSGAGVYAQMLTEVLADSLSKAGGLGLGKMLQREFTARNEGSSSQAQAITAAPLSSKSLFKPLTSSTESP</sequence>
<accession>A0A290QJR0</accession>
<gene>
    <name evidence="2" type="ORF">CMV30_09180</name>
</gene>
<feature type="domain" description="Flagellar protein FlgJ N-terminal" evidence="1">
    <location>
        <begin position="76"/>
        <end position="112"/>
    </location>
</feature>
<dbReference type="KEGG" id="vbh:CMV30_09180"/>
<name>A0A290QJR0_9BACT</name>
<keyword evidence="3" id="KW-1185">Reference proteome</keyword>
<evidence type="ECO:0000313" key="3">
    <source>
        <dbReference type="Proteomes" id="UP000217265"/>
    </source>
</evidence>
<reference evidence="2 3" key="1">
    <citation type="submission" date="2017-09" db="EMBL/GenBank/DDBJ databases">
        <title>Complete genome sequence of Verrucomicrobial strain HZ-65, isolated from freshwater.</title>
        <authorList>
            <person name="Choi A."/>
        </authorList>
    </citation>
    <scope>NUCLEOTIDE SEQUENCE [LARGE SCALE GENOMIC DNA]</scope>
    <source>
        <strain evidence="2 3">HZ-65</strain>
    </source>
</reference>
<organism evidence="2 3">
    <name type="scientific">Nibricoccus aquaticus</name>
    <dbReference type="NCBI Taxonomy" id="2576891"/>
    <lineage>
        <taxon>Bacteria</taxon>
        <taxon>Pseudomonadati</taxon>
        <taxon>Verrucomicrobiota</taxon>
        <taxon>Opitutia</taxon>
        <taxon>Opitutales</taxon>
        <taxon>Opitutaceae</taxon>
        <taxon>Nibricoccus</taxon>
    </lineage>
</organism>
<dbReference type="AlphaFoldDB" id="A0A290QJR0"/>
<protein>
    <recommendedName>
        <fullName evidence="1">Flagellar protein FlgJ N-terminal domain-containing protein</fullName>
    </recommendedName>
</protein>
<proteinExistence type="predicted"/>
<evidence type="ECO:0000259" key="1">
    <source>
        <dbReference type="Pfam" id="PF10135"/>
    </source>
</evidence>
<dbReference type="RefSeq" id="WP_096055744.1">
    <property type="nucleotide sequence ID" value="NZ_CP023344.1"/>
</dbReference>
<evidence type="ECO:0000313" key="2">
    <source>
        <dbReference type="EMBL" id="ATC64112.1"/>
    </source>
</evidence>